<dbReference type="InterPro" id="IPR006530">
    <property type="entry name" value="YD"/>
</dbReference>
<name>A0A518CTK6_9PLAN</name>
<dbReference type="NCBIfam" id="TIGR03696">
    <property type="entry name" value="Rhs_assc_core"/>
    <property type="match status" value="1"/>
</dbReference>
<keyword evidence="1" id="KW-0472">Membrane</keyword>
<dbReference type="AlphaFoldDB" id="A0A518CTK6"/>
<feature type="transmembrane region" description="Helical" evidence="1">
    <location>
        <begin position="744"/>
        <end position="768"/>
    </location>
</feature>
<dbReference type="Gene3D" id="2.180.10.10">
    <property type="entry name" value="RHS repeat-associated core"/>
    <property type="match status" value="2"/>
</dbReference>
<protein>
    <submittedName>
        <fullName evidence="2">tRNA nuclease WapA</fullName>
        <ecNumber evidence="2">3.1.-.-</ecNumber>
    </submittedName>
</protein>
<evidence type="ECO:0000313" key="3">
    <source>
        <dbReference type="Proteomes" id="UP000317178"/>
    </source>
</evidence>
<dbReference type="OrthoDB" id="281513at2"/>
<sequence length="1011" mass="114026">MVVGEIDDEINLEADDLTISTNYDNQGRVISETNVLGLTRDYEYDEDGNLTAVILPEVTHPITSQMVRPRYEYEYDSYGNRTVIRDNIVQIGSTVYYDHDGVTGDDSRETVFTFNDLGQQLTRTLPSTETESTSYDSIGRQDQMIDFEGNIVDYLFTDNDLLEEIKYYLPGSNPAVDDPDETVMYTYDDQKNITSIIDDRGTTSYVRDADSQLIQISTLEGTLNYEYDDLTHLIDRVTTGDPAVSMTNDTRYTYDELNRLEAVTVYERNDVVLSTPETTTYSYDAIGNLVRIDQANGVVTTYEYDDLYRLDLLIHYAPDSTPNDLSDNDKLSQYAYTVQADGRKTGTIETHWENGTPYVDTFTWAYDNSGRLVTETLDSYDNTLDFEANYTYDLVGNRLKKQVDIDLDSDIDEMTTYTYNNADQLLTESTVIGLVDDGVNLETDDTTATYSYTGTQLTGKEVKATYADEVISNTTSEFNLQGRLSKVTIDTYTSGVVSKQEVTEYEYDVKGIRVSSHHTVDEGNDSTLEVDEMTTYLNDPYNPTGYSQVLEEVTYDNLVQTETERTIFTLGLDLINQVTFDSLNSNGLHATFLYGGHGSTRILTDFLGAISVYNSVLQIFRYDAYGQALGFDPSTSLTNILYSGEWFDNRIQQQYLRARFYDAATGRFNRLDPFYGNLKDPQSLHKYLYTHGDPVNGVDPSGNSYVAIFAVFKAFTAITSLSIGVENILRSHMMGNDNAKTRSFYVQGLLFGISQGLSLGAGAVAGILGGINGFLIGNAVVDGWIAVSLLGEYSARMQKNYYRGTGGYEGDNLMVGLVQNVLNEWNQTNLQTKKNALFNMHYSSIVVSAWDIKDMLGERKAEWSQDPVTQDHKYLKYTMSFRSAVYPVAEVNYTLWGMANRLAYEDNIYPISTNWYSTLGLVVFYKLISSPAFLFDTPFETITGKTAFADYGWTVLGALNGNLNGRNVNWNHLKGEPLEEQILRATHNNMLYSDVYLRNKLKFMLGYLIDN</sequence>
<keyword evidence="2" id="KW-0378">Hydrolase</keyword>
<keyword evidence="3" id="KW-1185">Reference proteome</keyword>
<dbReference type="Proteomes" id="UP000317178">
    <property type="component" value="Chromosome"/>
</dbReference>
<organism evidence="2 3">
    <name type="scientific">Polystyrenella longa</name>
    <dbReference type="NCBI Taxonomy" id="2528007"/>
    <lineage>
        <taxon>Bacteria</taxon>
        <taxon>Pseudomonadati</taxon>
        <taxon>Planctomycetota</taxon>
        <taxon>Planctomycetia</taxon>
        <taxon>Planctomycetales</taxon>
        <taxon>Planctomycetaceae</taxon>
        <taxon>Polystyrenella</taxon>
    </lineage>
</organism>
<accession>A0A518CTK6</accession>
<dbReference type="EMBL" id="CP036281">
    <property type="protein sequence ID" value="QDU82504.1"/>
    <property type="molecule type" value="Genomic_DNA"/>
</dbReference>
<dbReference type="PANTHER" id="PTHR32305:SF15">
    <property type="entry name" value="PROTEIN RHSA-RELATED"/>
    <property type="match status" value="1"/>
</dbReference>
<proteinExistence type="predicted"/>
<dbReference type="NCBIfam" id="TIGR01643">
    <property type="entry name" value="YD_repeat_2x"/>
    <property type="match status" value="2"/>
</dbReference>
<dbReference type="GO" id="GO:0016787">
    <property type="term" value="F:hydrolase activity"/>
    <property type="evidence" value="ECO:0007669"/>
    <property type="project" value="UniProtKB-KW"/>
</dbReference>
<dbReference type="Pfam" id="PF05593">
    <property type="entry name" value="RHS_repeat"/>
    <property type="match status" value="2"/>
</dbReference>
<evidence type="ECO:0000313" key="2">
    <source>
        <dbReference type="EMBL" id="QDU82504.1"/>
    </source>
</evidence>
<evidence type="ECO:0000256" key="1">
    <source>
        <dbReference type="SAM" id="Phobius"/>
    </source>
</evidence>
<reference evidence="2 3" key="1">
    <citation type="submission" date="2019-02" db="EMBL/GenBank/DDBJ databases">
        <title>Deep-cultivation of Planctomycetes and their phenomic and genomic characterization uncovers novel biology.</title>
        <authorList>
            <person name="Wiegand S."/>
            <person name="Jogler M."/>
            <person name="Boedeker C."/>
            <person name="Pinto D."/>
            <person name="Vollmers J."/>
            <person name="Rivas-Marin E."/>
            <person name="Kohn T."/>
            <person name="Peeters S.H."/>
            <person name="Heuer A."/>
            <person name="Rast P."/>
            <person name="Oberbeckmann S."/>
            <person name="Bunk B."/>
            <person name="Jeske O."/>
            <person name="Meyerdierks A."/>
            <person name="Storesund J.E."/>
            <person name="Kallscheuer N."/>
            <person name="Luecker S."/>
            <person name="Lage O.M."/>
            <person name="Pohl T."/>
            <person name="Merkel B.J."/>
            <person name="Hornburger P."/>
            <person name="Mueller R.-W."/>
            <person name="Bruemmer F."/>
            <person name="Labrenz M."/>
            <person name="Spormann A.M."/>
            <person name="Op den Camp H."/>
            <person name="Overmann J."/>
            <person name="Amann R."/>
            <person name="Jetten M.S.M."/>
            <person name="Mascher T."/>
            <person name="Medema M.H."/>
            <person name="Devos D.P."/>
            <person name="Kaster A.-K."/>
            <person name="Ovreas L."/>
            <person name="Rohde M."/>
            <person name="Galperin M.Y."/>
            <person name="Jogler C."/>
        </authorList>
    </citation>
    <scope>NUCLEOTIDE SEQUENCE [LARGE SCALE GENOMIC DNA]</scope>
    <source>
        <strain evidence="2 3">Pla110</strain>
    </source>
</reference>
<keyword evidence="1" id="KW-1133">Transmembrane helix</keyword>
<feature type="transmembrane region" description="Helical" evidence="1">
    <location>
        <begin position="704"/>
        <end position="723"/>
    </location>
</feature>
<dbReference type="RefSeq" id="WP_144998763.1">
    <property type="nucleotide sequence ID" value="NZ_CP036281.1"/>
</dbReference>
<gene>
    <name evidence="2" type="primary">wapA_4</name>
    <name evidence="2" type="ORF">Pla110_42620</name>
</gene>
<dbReference type="PANTHER" id="PTHR32305">
    <property type="match status" value="1"/>
</dbReference>
<dbReference type="EC" id="3.1.-.-" evidence="2"/>
<keyword evidence="1" id="KW-0812">Transmembrane</keyword>
<dbReference type="KEGG" id="plon:Pla110_42620"/>
<dbReference type="InterPro" id="IPR050708">
    <property type="entry name" value="T6SS_VgrG/RHS"/>
</dbReference>
<dbReference type="InterPro" id="IPR022385">
    <property type="entry name" value="Rhs_assc_core"/>
</dbReference>
<dbReference type="InterPro" id="IPR031325">
    <property type="entry name" value="RHS_repeat"/>
</dbReference>